<evidence type="ECO:0000313" key="1">
    <source>
        <dbReference type="EMBL" id="KAJ8008613.1"/>
    </source>
</evidence>
<dbReference type="Proteomes" id="UP001157502">
    <property type="component" value="Chromosome 8"/>
</dbReference>
<name>A0ACC2GYB9_DALPE</name>
<sequence length="114" mass="13107">MGPARRLPHGLLGLQPVTNSWLPMVMRQHLLPATLWHYNLPPLSTCCWLLSPSPEHPITETETIPLCPQPPHPRASHRYLLPLWPLTFSYSLHHILQFLILLLFSCPVSWLVKP</sequence>
<comment type="caution">
    <text evidence="1">The sequence shown here is derived from an EMBL/GenBank/DDBJ whole genome shotgun (WGS) entry which is preliminary data.</text>
</comment>
<reference evidence="1" key="1">
    <citation type="submission" date="2021-05" db="EMBL/GenBank/DDBJ databases">
        <authorList>
            <person name="Pan Q."/>
            <person name="Jouanno E."/>
            <person name="Zahm M."/>
            <person name="Klopp C."/>
            <person name="Cabau C."/>
            <person name="Louis A."/>
            <person name="Berthelot C."/>
            <person name="Parey E."/>
            <person name="Roest Crollius H."/>
            <person name="Montfort J."/>
            <person name="Robinson-Rechavi M."/>
            <person name="Bouchez O."/>
            <person name="Lampietro C."/>
            <person name="Lopez Roques C."/>
            <person name="Donnadieu C."/>
            <person name="Postlethwait J."/>
            <person name="Bobe J."/>
            <person name="Dillon D."/>
            <person name="Chandos A."/>
            <person name="von Hippel F."/>
            <person name="Guiguen Y."/>
        </authorList>
    </citation>
    <scope>NUCLEOTIDE SEQUENCE</scope>
    <source>
        <strain evidence="1">YG-Jan2019</strain>
    </source>
</reference>
<dbReference type="EMBL" id="CM055735">
    <property type="protein sequence ID" value="KAJ8008613.1"/>
    <property type="molecule type" value="Genomic_DNA"/>
</dbReference>
<evidence type="ECO:0000313" key="2">
    <source>
        <dbReference type="Proteomes" id="UP001157502"/>
    </source>
</evidence>
<proteinExistence type="predicted"/>
<organism evidence="1 2">
    <name type="scientific">Dallia pectoralis</name>
    <name type="common">Alaska blackfish</name>
    <dbReference type="NCBI Taxonomy" id="75939"/>
    <lineage>
        <taxon>Eukaryota</taxon>
        <taxon>Metazoa</taxon>
        <taxon>Chordata</taxon>
        <taxon>Craniata</taxon>
        <taxon>Vertebrata</taxon>
        <taxon>Euteleostomi</taxon>
        <taxon>Actinopterygii</taxon>
        <taxon>Neopterygii</taxon>
        <taxon>Teleostei</taxon>
        <taxon>Protacanthopterygii</taxon>
        <taxon>Esociformes</taxon>
        <taxon>Umbridae</taxon>
        <taxon>Dallia</taxon>
    </lineage>
</organism>
<gene>
    <name evidence="1" type="ORF">DPEC_G00106700</name>
</gene>
<protein>
    <submittedName>
        <fullName evidence="1">Uncharacterized protein</fullName>
    </submittedName>
</protein>
<keyword evidence="2" id="KW-1185">Reference proteome</keyword>
<accession>A0ACC2GYB9</accession>